<dbReference type="Proteomes" id="UP000076532">
    <property type="component" value="Unassembled WGS sequence"/>
</dbReference>
<dbReference type="GO" id="GO:0016020">
    <property type="term" value="C:membrane"/>
    <property type="evidence" value="ECO:0007669"/>
    <property type="project" value="InterPro"/>
</dbReference>
<dbReference type="EMBL" id="KV417536">
    <property type="protein sequence ID" value="KZP22955.1"/>
    <property type="molecule type" value="Genomic_DNA"/>
</dbReference>
<reference evidence="5 6" key="1">
    <citation type="journal article" date="2016" name="Mol. Biol. Evol.">
        <title>Comparative Genomics of Early-Diverging Mushroom-Forming Fungi Provides Insights into the Origins of Lignocellulose Decay Capabilities.</title>
        <authorList>
            <person name="Nagy L.G."/>
            <person name="Riley R."/>
            <person name="Tritt A."/>
            <person name="Adam C."/>
            <person name="Daum C."/>
            <person name="Floudas D."/>
            <person name="Sun H."/>
            <person name="Yadav J.S."/>
            <person name="Pangilinan J."/>
            <person name="Larsson K.H."/>
            <person name="Matsuura K."/>
            <person name="Barry K."/>
            <person name="Labutti K."/>
            <person name="Kuo R."/>
            <person name="Ohm R.A."/>
            <person name="Bhattacharya S.S."/>
            <person name="Shirouzu T."/>
            <person name="Yoshinaga Y."/>
            <person name="Martin F.M."/>
            <person name="Grigoriev I.V."/>
            <person name="Hibbett D.S."/>
        </authorList>
    </citation>
    <scope>NUCLEOTIDE SEQUENCE [LARGE SCALE GENOMIC DNA]</scope>
    <source>
        <strain evidence="5 6">CBS 109695</strain>
    </source>
</reference>
<evidence type="ECO:0000256" key="3">
    <source>
        <dbReference type="ARBA" id="ARBA00023136"/>
    </source>
</evidence>
<feature type="transmembrane region" description="Helical" evidence="4">
    <location>
        <begin position="20"/>
        <end position="38"/>
    </location>
</feature>
<evidence type="ECO:0000256" key="4">
    <source>
        <dbReference type="SAM" id="Phobius"/>
    </source>
</evidence>
<keyword evidence="3 4" id="KW-0472">Membrane</keyword>
<dbReference type="GO" id="GO:0005524">
    <property type="term" value="F:ATP binding"/>
    <property type="evidence" value="ECO:0007669"/>
    <property type="project" value="InterPro"/>
</dbReference>
<keyword evidence="6" id="KW-1185">Reference proteome</keyword>
<evidence type="ECO:0000313" key="6">
    <source>
        <dbReference type="Proteomes" id="UP000076532"/>
    </source>
</evidence>
<evidence type="ECO:0000256" key="2">
    <source>
        <dbReference type="ARBA" id="ARBA00022989"/>
    </source>
</evidence>
<evidence type="ECO:0000256" key="1">
    <source>
        <dbReference type="ARBA" id="ARBA00022692"/>
    </source>
</evidence>
<keyword evidence="1 4" id="KW-0812">Transmembrane</keyword>
<sequence length="120" mass="13638">MLSPLETSNRTAFSGWSNMLYALSQAMSFFVVALSFWYSSRFNSKLEFSACGFFVGLMSKGAGSKIFKLLDSVPEIYAELEDVHGSACAVRLEYDHFRYLKCPGPPQFTHHRVHACPRRR</sequence>
<organism evidence="5 6">
    <name type="scientific">Athelia psychrophila</name>
    <dbReference type="NCBI Taxonomy" id="1759441"/>
    <lineage>
        <taxon>Eukaryota</taxon>
        <taxon>Fungi</taxon>
        <taxon>Dikarya</taxon>
        <taxon>Basidiomycota</taxon>
        <taxon>Agaricomycotina</taxon>
        <taxon>Agaricomycetes</taxon>
        <taxon>Agaricomycetidae</taxon>
        <taxon>Atheliales</taxon>
        <taxon>Atheliaceae</taxon>
        <taxon>Athelia</taxon>
    </lineage>
</organism>
<accession>A0A166LH94</accession>
<evidence type="ECO:0000313" key="5">
    <source>
        <dbReference type="EMBL" id="KZP22955.1"/>
    </source>
</evidence>
<dbReference type="STRING" id="436010.A0A166LH94"/>
<name>A0A166LH94_9AGAM</name>
<dbReference type="Gene3D" id="1.20.1560.10">
    <property type="entry name" value="ABC transporter type 1, transmembrane domain"/>
    <property type="match status" value="1"/>
</dbReference>
<protein>
    <submittedName>
        <fullName evidence="5">Uncharacterized protein</fullName>
    </submittedName>
</protein>
<dbReference type="AlphaFoldDB" id="A0A166LH94"/>
<dbReference type="InterPro" id="IPR036640">
    <property type="entry name" value="ABC1_TM_sf"/>
</dbReference>
<gene>
    <name evidence="5" type="ORF">FIBSPDRAFT_952516</name>
</gene>
<proteinExistence type="predicted"/>
<keyword evidence="2 4" id="KW-1133">Transmembrane helix</keyword>
<dbReference type="OrthoDB" id="6500128at2759"/>